<dbReference type="AlphaFoldDB" id="A0A183D992"/>
<proteinExistence type="predicted"/>
<reference evidence="2" key="1">
    <citation type="submission" date="2016-06" db="UniProtKB">
        <authorList>
            <consortium name="WormBaseParasite"/>
        </authorList>
    </citation>
    <scope>IDENTIFICATION</scope>
</reference>
<dbReference type="WBParaSite" id="GPUH_0000529001-mRNA-1">
    <property type="protein sequence ID" value="GPUH_0000529001-mRNA-1"/>
    <property type="gene ID" value="GPUH_0000529001"/>
</dbReference>
<sequence length="53" mass="6085">LPQGENVEEVSLMPYDEHRYEKKGRGQRGEVYQDDDEDEEMTGGTHNVQCAQS</sequence>
<evidence type="ECO:0000313" key="2">
    <source>
        <dbReference type="WBParaSite" id="GPUH_0000529001-mRNA-1"/>
    </source>
</evidence>
<feature type="region of interest" description="Disordered" evidence="1">
    <location>
        <begin position="1"/>
        <end position="53"/>
    </location>
</feature>
<feature type="compositionally biased region" description="Acidic residues" evidence="1">
    <location>
        <begin position="32"/>
        <end position="41"/>
    </location>
</feature>
<accession>A0A183D992</accession>
<feature type="compositionally biased region" description="Basic and acidic residues" evidence="1">
    <location>
        <begin position="15"/>
        <end position="28"/>
    </location>
</feature>
<name>A0A183D992_9BILA</name>
<protein>
    <submittedName>
        <fullName evidence="2">Bravo_FIGEY domain-containing protein</fullName>
    </submittedName>
</protein>
<organism evidence="2">
    <name type="scientific">Gongylonema pulchrum</name>
    <dbReference type="NCBI Taxonomy" id="637853"/>
    <lineage>
        <taxon>Eukaryota</taxon>
        <taxon>Metazoa</taxon>
        <taxon>Ecdysozoa</taxon>
        <taxon>Nematoda</taxon>
        <taxon>Chromadorea</taxon>
        <taxon>Rhabditida</taxon>
        <taxon>Spirurina</taxon>
        <taxon>Spiruromorpha</taxon>
        <taxon>Spiruroidea</taxon>
        <taxon>Gongylonematidae</taxon>
        <taxon>Gongylonema</taxon>
    </lineage>
</organism>
<evidence type="ECO:0000256" key="1">
    <source>
        <dbReference type="SAM" id="MobiDB-lite"/>
    </source>
</evidence>
<feature type="compositionally biased region" description="Polar residues" evidence="1">
    <location>
        <begin position="44"/>
        <end position="53"/>
    </location>
</feature>